<dbReference type="GO" id="GO:0006334">
    <property type="term" value="P:nucleosome assembly"/>
    <property type="evidence" value="ECO:0007669"/>
    <property type="project" value="TreeGrafter"/>
</dbReference>
<feature type="repeat" description="WD" evidence="9">
    <location>
        <begin position="174"/>
        <end position="205"/>
    </location>
</feature>
<evidence type="ECO:0000256" key="7">
    <source>
        <dbReference type="ARBA" id="ARBA00023204"/>
    </source>
</evidence>
<dbReference type="GO" id="GO:0033186">
    <property type="term" value="C:CAF-1 complex"/>
    <property type="evidence" value="ECO:0007669"/>
    <property type="project" value="TreeGrafter"/>
</dbReference>
<evidence type="ECO:0000313" key="12">
    <source>
        <dbReference type="EMBL" id="KOO32122.1"/>
    </source>
</evidence>
<dbReference type="InterPro" id="IPR001680">
    <property type="entry name" value="WD40_rpt"/>
</dbReference>
<comment type="similarity">
    <text evidence="2">Belongs to the WD repeat HIR1 family.</text>
</comment>
<dbReference type="InterPro" id="IPR015943">
    <property type="entry name" value="WD40/YVTN_repeat-like_dom_sf"/>
</dbReference>
<dbReference type="EMBL" id="JWZX01001846">
    <property type="protein sequence ID" value="KOO32122.1"/>
    <property type="molecule type" value="Genomic_DNA"/>
</dbReference>
<dbReference type="PANTHER" id="PTHR15271:SF4">
    <property type="entry name" value="CHROMATIN ASSEMBLY FACTOR 1 SUBUNIT B"/>
    <property type="match status" value="1"/>
</dbReference>
<dbReference type="InterPro" id="IPR045145">
    <property type="entry name" value="PTHR15271"/>
</dbReference>
<dbReference type="AlphaFoldDB" id="A0A0M0K0L4"/>
<keyword evidence="8" id="KW-0539">Nucleus</keyword>
<dbReference type="SUPFAM" id="SSF50978">
    <property type="entry name" value="WD40 repeat-like"/>
    <property type="match status" value="1"/>
</dbReference>
<evidence type="ECO:0000256" key="2">
    <source>
        <dbReference type="ARBA" id="ARBA00007306"/>
    </source>
</evidence>
<reference evidence="13" key="1">
    <citation type="journal article" date="2015" name="PLoS Genet.">
        <title>Genome Sequence and Transcriptome Analyses of Chrysochromulina tobin: Metabolic Tools for Enhanced Algal Fitness in the Prominent Order Prymnesiales (Haptophyceae).</title>
        <authorList>
            <person name="Hovde B.T."/>
            <person name="Deodato C.R."/>
            <person name="Hunsperger H.M."/>
            <person name="Ryken S.A."/>
            <person name="Yost W."/>
            <person name="Jha R.K."/>
            <person name="Patterson J."/>
            <person name="Monnat R.J. Jr."/>
            <person name="Barlow S.B."/>
            <person name="Starkenburg S.R."/>
            <person name="Cattolico R.A."/>
        </authorList>
    </citation>
    <scope>NUCLEOTIDE SEQUENCE</scope>
    <source>
        <strain evidence="13">CCMP291</strain>
    </source>
</reference>
<feature type="compositionally biased region" description="Low complexity" evidence="10">
    <location>
        <begin position="561"/>
        <end position="570"/>
    </location>
</feature>
<dbReference type="OrthoDB" id="71227at2759"/>
<comment type="caution">
    <text evidence="12">The sequence shown here is derived from an EMBL/GenBank/DDBJ whole genome shotgun (WGS) entry which is preliminary data.</text>
</comment>
<evidence type="ECO:0000313" key="13">
    <source>
        <dbReference type="Proteomes" id="UP000037460"/>
    </source>
</evidence>
<keyword evidence="5" id="KW-0227">DNA damage</keyword>
<feature type="repeat" description="WD" evidence="9">
    <location>
        <begin position="22"/>
        <end position="48"/>
    </location>
</feature>
<dbReference type="PROSITE" id="PS50294">
    <property type="entry name" value="WD_REPEATS_REGION"/>
    <property type="match status" value="2"/>
</dbReference>
<feature type="domain" description="CAF1B/HIR1 beta-propeller" evidence="11">
    <location>
        <begin position="9"/>
        <end position="221"/>
    </location>
</feature>
<proteinExistence type="inferred from homology"/>
<keyword evidence="7" id="KW-0234">DNA repair</keyword>
<keyword evidence="6" id="KW-0156">Chromatin regulator</keyword>
<evidence type="ECO:0000256" key="6">
    <source>
        <dbReference type="ARBA" id="ARBA00022853"/>
    </source>
</evidence>
<dbReference type="GO" id="GO:0006335">
    <property type="term" value="P:DNA replication-dependent chromatin assembly"/>
    <property type="evidence" value="ECO:0007669"/>
    <property type="project" value="InterPro"/>
</dbReference>
<name>A0A0M0K0L4_9EUKA</name>
<dbReference type="InterPro" id="IPR036322">
    <property type="entry name" value="WD40_repeat_dom_sf"/>
</dbReference>
<evidence type="ECO:0000256" key="10">
    <source>
        <dbReference type="SAM" id="MobiDB-lite"/>
    </source>
</evidence>
<dbReference type="PROSITE" id="PS50082">
    <property type="entry name" value="WD_REPEATS_2"/>
    <property type="match status" value="4"/>
</dbReference>
<dbReference type="Pfam" id="PF00400">
    <property type="entry name" value="WD40"/>
    <property type="match status" value="1"/>
</dbReference>
<comment type="subcellular location">
    <subcellularLocation>
        <location evidence="1">Nucleus</location>
    </subcellularLocation>
</comment>
<sequence length="666" mass="67999">MIHASSVLVDVPQIAWHAREPIQSVDVSPTTSLIATAGNDNEVRLWRLPRKGDSMLINFVQSLEHHSKTVNVVRFCPLGVTLASAGDDSVIVLWRERERGVRGAPAFGEPAAASLQQQQKEWSIVCMLRGHCADVYDLAWSPRADALFSGCVDGTSIVWNVGKGKAQQTITEHNGGHTGYVQGVAWDPADEFIVSISQDRTAHVYASERAQLPAIKKGKKKGAAKDEAADDEATAAVATKGDVASFCPHTILAKRTQSALPAAAAGSAKAPSVAGAKDDGALKASVESTDGAAAEDAFCDAAAKSSPAAVAAPAPTEATSSCSTALAPAASAEVAAPLKPTKVKPPKPTDLFCDETGAAADTNGGGVSAVLSGDGGAGVGWMRALPYRMLWAVATLDSIVVYDSMAREPVLIASHTHYAPLTDLAWFPDGHGLLASSMDGYCTIVRFKPRALGKPLARDRYPGHMLPKTAPIAKQAAAVAMATPGPAPGPSPAPAAASTPLATADAMPAPAVKLEAVKLEAAAATAAADASAPAPGAGGLVPDGTAAEPAATGVRAREAAADGTEAASAEPPLKKARRVQAIMTHTLDGVDSSSLAPPLLPPAPAASAAAAAEVDEVDESVEPSAGTAEFRQVECATTEAAPPSSDTLAAPAKKPRRIEAVMTHTL</sequence>
<feature type="region of interest" description="Disordered" evidence="10">
    <location>
        <begin position="636"/>
        <end position="666"/>
    </location>
</feature>
<evidence type="ECO:0000259" key="11">
    <source>
        <dbReference type="Pfam" id="PF24105"/>
    </source>
</evidence>
<dbReference type="Gene3D" id="2.130.10.10">
    <property type="entry name" value="YVTN repeat-like/Quinoprotein amine dehydrogenase"/>
    <property type="match status" value="1"/>
</dbReference>
<accession>A0A0M0K0L4</accession>
<dbReference type="Proteomes" id="UP000037460">
    <property type="component" value="Unassembled WGS sequence"/>
</dbReference>
<keyword evidence="3 9" id="KW-0853">WD repeat</keyword>
<dbReference type="GO" id="GO:0005634">
    <property type="term" value="C:nucleus"/>
    <property type="evidence" value="ECO:0007669"/>
    <property type="project" value="UniProtKB-SubCell"/>
</dbReference>
<evidence type="ECO:0000256" key="9">
    <source>
        <dbReference type="PROSITE-ProRule" id="PRU00221"/>
    </source>
</evidence>
<organism evidence="12 13">
    <name type="scientific">Chrysochromulina tobinii</name>
    <dbReference type="NCBI Taxonomy" id="1460289"/>
    <lineage>
        <taxon>Eukaryota</taxon>
        <taxon>Haptista</taxon>
        <taxon>Haptophyta</taxon>
        <taxon>Prymnesiophyceae</taxon>
        <taxon>Prymnesiales</taxon>
        <taxon>Chrysochromulinaceae</taxon>
        <taxon>Chrysochromulina</taxon>
    </lineage>
</organism>
<evidence type="ECO:0000256" key="5">
    <source>
        <dbReference type="ARBA" id="ARBA00022763"/>
    </source>
</evidence>
<keyword evidence="4" id="KW-0677">Repeat</keyword>
<dbReference type="PANTHER" id="PTHR15271">
    <property type="entry name" value="CHROMATIN ASSEMBLY FACTOR 1 SUBUNIT B"/>
    <property type="match status" value="1"/>
</dbReference>
<dbReference type="Pfam" id="PF24105">
    <property type="entry name" value="Beta-prop_CAF1B_HIR1"/>
    <property type="match status" value="1"/>
</dbReference>
<feature type="repeat" description="WD" evidence="9">
    <location>
        <begin position="63"/>
        <end position="94"/>
    </location>
</feature>
<protein>
    <submittedName>
        <fullName evidence="12">Chromatin assembly factor 1 subunit b</fullName>
    </submittedName>
</protein>
<dbReference type="InterPro" id="IPR055410">
    <property type="entry name" value="Beta-prop_CAF1B_HIR1"/>
</dbReference>
<evidence type="ECO:0000256" key="4">
    <source>
        <dbReference type="ARBA" id="ARBA00022737"/>
    </source>
</evidence>
<dbReference type="InterPro" id="IPR019775">
    <property type="entry name" value="WD40_repeat_CS"/>
</dbReference>
<dbReference type="GO" id="GO:0006281">
    <property type="term" value="P:DNA repair"/>
    <property type="evidence" value="ECO:0007669"/>
    <property type="project" value="UniProtKB-KW"/>
</dbReference>
<dbReference type="PROSITE" id="PS00678">
    <property type="entry name" value="WD_REPEATS_1"/>
    <property type="match status" value="1"/>
</dbReference>
<keyword evidence="13" id="KW-1185">Reference proteome</keyword>
<evidence type="ECO:0000256" key="8">
    <source>
        <dbReference type="ARBA" id="ARBA00023242"/>
    </source>
</evidence>
<dbReference type="SMART" id="SM00320">
    <property type="entry name" value="WD40"/>
    <property type="match status" value="5"/>
</dbReference>
<evidence type="ECO:0000256" key="1">
    <source>
        <dbReference type="ARBA" id="ARBA00004123"/>
    </source>
</evidence>
<feature type="region of interest" description="Disordered" evidence="10">
    <location>
        <begin position="482"/>
        <end position="501"/>
    </location>
</feature>
<evidence type="ECO:0000256" key="3">
    <source>
        <dbReference type="ARBA" id="ARBA00022574"/>
    </source>
</evidence>
<feature type="region of interest" description="Disordered" evidence="10">
    <location>
        <begin position="529"/>
        <end position="575"/>
    </location>
</feature>
<gene>
    <name evidence="12" type="ORF">Ctob_005279</name>
</gene>
<feature type="repeat" description="WD" evidence="9">
    <location>
        <begin position="128"/>
        <end position="169"/>
    </location>
</feature>